<dbReference type="WBParaSite" id="nRc.2.0.1.t04210-RA">
    <property type="protein sequence ID" value="nRc.2.0.1.t04210-RA"/>
    <property type="gene ID" value="nRc.2.0.1.g04210"/>
</dbReference>
<feature type="compositionally biased region" description="Basic and acidic residues" evidence="1">
    <location>
        <begin position="58"/>
        <end position="67"/>
    </location>
</feature>
<evidence type="ECO:0000256" key="1">
    <source>
        <dbReference type="SAM" id="MobiDB-lite"/>
    </source>
</evidence>
<name>A0A915HS06_ROMCU</name>
<reference evidence="3" key="1">
    <citation type="submission" date="2022-11" db="UniProtKB">
        <authorList>
            <consortium name="WormBaseParasite"/>
        </authorList>
    </citation>
    <scope>IDENTIFICATION</scope>
</reference>
<evidence type="ECO:0000313" key="2">
    <source>
        <dbReference type="Proteomes" id="UP000887565"/>
    </source>
</evidence>
<dbReference type="Proteomes" id="UP000887565">
    <property type="component" value="Unplaced"/>
</dbReference>
<sequence>LQKKGKKQSNNKQAVLPENKKSTNRKRLTKDDLRKNWDFELEKEKRVCLFCIEPSDPKFDAWRRDQRPPWVHPKQQSSSRPKTQQQWIISVSYRLKEESSCKSVWPYKNRNEATDVIV</sequence>
<keyword evidence="2" id="KW-1185">Reference proteome</keyword>
<dbReference type="AlphaFoldDB" id="A0A915HS06"/>
<evidence type="ECO:0000313" key="3">
    <source>
        <dbReference type="WBParaSite" id="nRc.2.0.1.t04210-RA"/>
    </source>
</evidence>
<organism evidence="2 3">
    <name type="scientific">Romanomermis culicivorax</name>
    <name type="common">Nematode worm</name>
    <dbReference type="NCBI Taxonomy" id="13658"/>
    <lineage>
        <taxon>Eukaryota</taxon>
        <taxon>Metazoa</taxon>
        <taxon>Ecdysozoa</taxon>
        <taxon>Nematoda</taxon>
        <taxon>Enoplea</taxon>
        <taxon>Dorylaimia</taxon>
        <taxon>Mermithida</taxon>
        <taxon>Mermithoidea</taxon>
        <taxon>Mermithidae</taxon>
        <taxon>Romanomermis</taxon>
    </lineage>
</organism>
<proteinExistence type="predicted"/>
<feature type="compositionally biased region" description="Polar residues" evidence="1">
    <location>
        <begin position="74"/>
        <end position="85"/>
    </location>
</feature>
<protein>
    <submittedName>
        <fullName evidence="3">Uncharacterized protein</fullName>
    </submittedName>
</protein>
<accession>A0A915HS06</accession>
<feature type="region of interest" description="Disordered" evidence="1">
    <location>
        <begin position="1"/>
        <end position="29"/>
    </location>
</feature>
<feature type="region of interest" description="Disordered" evidence="1">
    <location>
        <begin position="58"/>
        <end position="85"/>
    </location>
</feature>